<dbReference type="InterPro" id="IPR003439">
    <property type="entry name" value="ABC_transporter-like_ATP-bd"/>
</dbReference>
<evidence type="ECO:0000256" key="3">
    <source>
        <dbReference type="ARBA" id="ARBA00022692"/>
    </source>
</evidence>
<protein>
    <recommendedName>
        <fullName evidence="10">ABC transporter domain-containing protein</fullName>
    </recommendedName>
</protein>
<evidence type="ECO:0000256" key="9">
    <source>
        <dbReference type="SAM" id="Phobius"/>
    </source>
</evidence>
<dbReference type="SMART" id="SM00382">
    <property type="entry name" value="AAA"/>
    <property type="match status" value="2"/>
</dbReference>
<dbReference type="InterPro" id="IPR017871">
    <property type="entry name" value="ABC_transporter-like_CS"/>
</dbReference>
<feature type="transmembrane region" description="Helical" evidence="9">
    <location>
        <begin position="488"/>
        <end position="507"/>
    </location>
</feature>
<dbReference type="InterPro" id="IPR050352">
    <property type="entry name" value="ABCG_transporters"/>
</dbReference>
<feature type="compositionally biased region" description="Polar residues" evidence="8">
    <location>
        <begin position="22"/>
        <end position="34"/>
    </location>
</feature>
<keyword evidence="6 9" id="KW-1133">Transmembrane helix</keyword>
<evidence type="ECO:0000256" key="2">
    <source>
        <dbReference type="ARBA" id="ARBA00022448"/>
    </source>
</evidence>
<evidence type="ECO:0000259" key="10">
    <source>
        <dbReference type="PROSITE" id="PS50893"/>
    </source>
</evidence>
<dbReference type="InterPro" id="IPR013525">
    <property type="entry name" value="ABC2_TM"/>
</dbReference>
<gene>
    <name evidence="11" type="ORF">DL762_004601</name>
</gene>
<feature type="transmembrane region" description="Helical" evidence="9">
    <location>
        <begin position="371"/>
        <end position="391"/>
    </location>
</feature>
<evidence type="ECO:0000256" key="1">
    <source>
        <dbReference type="ARBA" id="ARBA00004141"/>
    </source>
</evidence>
<keyword evidence="12" id="KW-1185">Reference proteome</keyword>
<dbReference type="InterPro" id="IPR003593">
    <property type="entry name" value="AAA+_ATPase"/>
</dbReference>
<feature type="transmembrane region" description="Helical" evidence="9">
    <location>
        <begin position="451"/>
        <end position="476"/>
    </location>
</feature>
<comment type="subcellular location">
    <subcellularLocation>
        <location evidence="1">Membrane</location>
        <topology evidence="1">Multi-pass membrane protein</topology>
    </subcellularLocation>
</comment>
<keyword evidence="5" id="KW-0067">ATP-binding</keyword>
<evidence type="ECO:0000256" key="6">
    <source>
        <dbReference type="ARBA" id="ARBA00022989"/>
    </source>
</evidence>
<dbReference type="PROSITE" id="PS00211">
    <property type="entry name" value="ABC_TRANSPORTER_1"/>
    <property type="match status" value="1"/>
</dbReference>
<dbReference type="Pfam" id="PF00005">
    <property type="entry name" value="ABC_tran"/>
    <property type="match status" value="2"/>
</dbReference>
<feature type="compositionally biased region" description="Basic and acidic residues" evidence="8">
    <location>
        <begin position="1"/>
        <end position="15"/>
    </location>
</feature>
<dbReference type="Gene3D" id="3.40.50.300">
    <property type="entry name" value="P-loop containing nucleotide triphosphate hydrolases"/>
    <property type="match status" value="2"/>
</dbReference>
<evidence type="ECO:0000256" key="5">
    <source>
        <dbReference type="ARBA" id="ARBA00022840"/>
    </source>
</evidence>
<comment type="caution">
    <text evidence="11">The sequence shown here is derived from an EMBL/GenBank/DDBJ whole genome shotgun (WGS) entry which is preliminary data.</text>
</comment>
<sequence>MMSTADVEREAHGDEWVAATSHPDNGNKVTSPSPVSMPLDPHRPDLQPGRRSTTAGAAHLSLGDVEAVEVQTRDLSVTVDTSPSIWEPSTYPELLRSRFSKSSEGPRTTKTLLHSVSASLQPGGSLTAILGGSGSGKATLLNTVAERMHSNRLTRTGKTTFNGLEGVHFVRHAYVMQQDILLPTLTVRETLQYAASLRLPPTVTEEERERVVEEVILELGPRDCANTRIGNSQHRGCSGGEKRRTSIGVQLLANPSILFLDEPTTARRRVHRESREAKSGLERGIREDIYVSPTDDTALDTVAKGRPPRQAQHVGFLRQLTVLTDRTLKVTYRDPMGMAGSIAEAILMAVITGYIFYDLPRDQPGIRSRQAAALYISVGLQGYLFLLFEIYRLTMDISTFDRENSESCVTALPYVLSRRLARLFTEDVPVPFLYSVIYYFMVGFDSGPAKFFTFFSIVLLNHYIAVTLAMTSVAAVRHFPRASLIANLVYTLQSMACGYFYYAFGALCGNEFEGSFYDCPLPGGEPNPACRQYTGEYIMDNLGFPRNWVARPIIVMFAFVVLSFALSWVGLAFLKVKMTIARARNSEGDLSAGKEKMTARSIQEVRAIDVGLDKFALGLDKRSALGKKLPTKTILNPVSATFQAGKLNIIMGPSGSGKTSLLNSMALRLKNSFGTRYRPSGSLKFNDAIPSESVIRSVVSYVCQDDDALLPSLTVRETLRFAAALRLPSWMSKQEKYQRAEEVLLKMGLKDCADSLVGSDLVKGISGGEKRRVSIAVQILTDPRVLLLDEPTSGLDAFTANSIMEVLQGLANEGRTLILTIHQARSDLFNHFGNVLLLARGGSPVYAGAAKDMLNYF</sequence>
<feature type="region of interest" description="Disordered" evidence="8">
    <location>
        <begin position="1"/>
        <end position="56"/>
    </location>
</feature>
<dbReference type="Pfam" id="PF01061">
    <property type="entry name" value="ABC2_membrane"/>
    <property type="match status" value="1"/>
</dbReference>
<evidence type="ECO:0000313" key="12">
    <source>
        <dbReference type="Proteomes" id="UP000294003"/>
    </source>
</evidence>
<evidence type="ECO:0000313" key="11">
    <source>
        <dbReference type="EMBL" id="RYO86769.1"/>
    </source>
</evidence>
<dbReference type="InterPro" id="IPR027417">
    <property type="entry name" value="P-loop_NTPase"/>
</dbReference>
<accession>A0ABY0HBP4</accession>
<keyword evidence="2" id="KW-0813">Transport</keyword>
<evidence type="ECO:0000256" key="7">
    <source>
        <dbReference type="ARBA" id="ARBA00023136"/>
    </source>
</evidence>
<evidence type="ECO:0000256" key="4">
    <source>
        <dbReference type="ARBA" id="ARBA00022741"/>
    </source>
</evidence>
<dbReference type="SUPFAM" id="SSF52540">
    <property type="entry name" value="P-loop containing nucleoside triphosphate hydrolases"/>
    <property type="match status" value="2"/>
</dbReference>
<evidence type="ECO:0000256" key="8">
    <source>
        <dbReference type="SAM" id="MobiDB-lite"/>
    </source>
</evidence>
<reference evidence="11 12" key="1">
    <citation type="submission" date="2018-06" db="EMBL/GenBank/DDBJ databases">
        <title>Complete Genomes of Monosporascus.</title>
        <authorList>
            <person name="Robinson A.J."/>
            <person name="Natvig D.O."/>
        </authorList>
    </citation>
    <scope>NUCLEOTIDE SEQUENCE [LARGE SCALE GENOMIC DNA]</scope>
    <source>
        <strain evidence="11 12">CBS 609.92</strain>
    </source>
</reference>
<dbReference type="EMBL" id="QJNS01000110">
    <property type="protein sequence ID" value="RYO86769.1"/>
    <property type="molecule type" value="Genomic_DNA"/>
</dbReference>
<feature type="transmembrane region" description="Helical" evidence="9">
    <location>
        <begin position="553"/>
        <end position="574"/>
    </location>
</feature>
<dbReference type="Proteomes" id="UP000294003">
    <property type="component" value="Unassembled WGS sequence"/>
</dbReference>
<dbReference type="PANTHER" id="PTHR48041">
    <property type="entry name" value="ABC TRANSPORTER G FAMILY MEMBER 28"/>
    <property type="match status" value="1"/>
</dbReference>
<feature type="domain" description="ABC transporter" evidence="10">
    <location>
        <begin position="605"/>
        <end position="857"/>
    </location>
</feature>
<keyword evidence="7 9" id="KW-0472">Membrane</keyword>
<keyword evidence="4" id="KW-0547">Nucleotide-binding</keyword>
<feature type="transmembrane region" description="Helical" evidence="9">
    <location>
        <begin position="336"/>
        <end position="359"/>
    </location>
</feature>
<dbReference type="PANTHER" id="PTHR48041:SF119">
    <property type="entry name" value="ROA1P"/>
    <property type="match status" value="1"/>
</dbReference>
<proteinExistence type="predicted"/>
<dbReference type="PROSITE" id="PS50893">
    <property type="entry name" value="ABC_TRANSPORTER_2"/>
    <property type="match status" value="2"/>
</dbReference>
<organism evidence="11 12">
    <name type="scientific">Monosporascus cannonballus</name>
    <dbReference type="NCBI Taxonomy" id="155416"/>
    <lineage>
        <taxon>Eukaryota</taxon>
        <taxon>Fungi</taxon>
        <taxon>Dikarya</taxon>
        <taxon>Ascomycota</taxon>
        <taxon>Pezizomycotina</taxon>
        <taxon>Sordariomycetes</taxon>
        <taxon>Xylariomycetidae</taxon>
        <taxon>Xylariales</taxon>
        <taxon>Xylariales incertae sedis</taxon>
        <taxon>Monosporascus</taxon>
    </lineage>
</organism>
<keyword evidence="3 9" id="KW-0812">Transmembrane</keyword>
<name>A0ABY0HBP4_9PEZI</name>
<feature type="domain" description="ABC transporter" evidence="10">
    <location>
        <begin position="94"/>
        <end position="344"/>
    </location>
</feature>